<feature type="non-terminal residue" evidence="3">
    <location>
        <position position="235"/>
    </location>
</feature>
<evidence type="ECO:0000256" key="1">
    <source>
        <dbReference type="SAM" id="Phobius"/>
    </source>
</evidence>
<dbReference type="Pfam" id="PF20581">
    <property type="entry name" value="DUF6785"/>
    <property type="match status" value="1"/>
</dbReference>
<organism evidence="3">
    <name type="scientific">marine metagenome</name>
    <dbReference type="NCBI Taxonomy" id="408172"/>
    <lineage>
        <taxon>unclassified sequences</taxon>
        <taxon>metagenomes</taxon>
        <taxon>ecological metagenomes</taxon>
    </lineage>
</organism>
<keyword evidence="1" id="KW-0472">Membrane</keyword>
<keyword evidence="1" id="KW-0812">Transmembrane</keyword>
<sequence length="235" mass="26884">MLPNPTKKSKVTIRAVLIGVLLIPINCFWHIQMTLVWLMNFPAILTLLFNVVFILFILVLINHFLKIHIPKATLQQGELLTIYTMLCVSTALSGYDMMQCLISLIGSGTWYATVENEWVELFGHYLPNQLVIKDHTILAPFYKGGTTFYTTKYVQAWLVPIVCWTVFIIILIWVMLCINVLLRKQWIENERLAYPIVELPFNMTQEGERSIFSNQLVWIGIAISGGIGLLNGISH</sequence>
<feature type="transmembrane region" description="Helical" evidence="1">
    <location>
        <begin position="12"/>
        <end position="31"/>
    </location>
</feature>
<evidence type="ECO:0000313" key="3">
    <source>
        <dbReference type="EMBL" id="SVB11503.1"/>
    </source>
</evidence>
<feature type="transmembrane region" description="Helical" evidence="1">
    <location>
        <begin position="157"/>
        <end position="182"/>
    </location>
</feature>
<evidence type="ECO:0000259" key="2">
    <source>
        <dbReference type="Pfam" id="PF20581"/>
    </source>
</evidence>
<dbReference type="AlphaFoldDB" id="A0A382BE35"/>
<feature type="transmembrane region" description="Helical" evidence="1">
    <location>
        <begin position="216"/>
        <end position="234"/>
    </location>
</feature>
<proteinExistence type="predicted"/>
<dbReference type="EMBL" id="UINC01029190">
    <property type="protein sequence ID" value="SVB11503.1"/>
    <property type="molecule type" value="Genomic_DNA"/>
</dbReference>
<feature type="transmembrane region" description="Helical" evidence="1">
    <location>
        <begin position="43"/>
        <end position="65"/>
    </location>
</feature>
<protein>
    <recommendedName>
        <fullName evidence="2">DUF6785 domain-containing protein</fullName>
    </recommendedName>
</protein>
<dbReference type="InterPro" id="IPR046712">
    <property type="entry name" value="DUF6785"/>
</dbReference>
<accession>A0A382BE35</accession>
<feature type="domain" description="DUF6785" evidence="2">
    <location>
        <begin position="12"/>
        <end position="234"/>
    </location>
</feature>
<name>A0A382BE35_9ZZZZ</name>
<gene>
    <name evidence="3" type="ORF">METZ01_LOCUS164357</name>
</gene>
<reference evidence="3" key="1">
    <citation type="submission" date="2018-05" db="EMBL/GenBank/DDBJ databases">
        <authorList>
            <person name="Lanie J.A."/>
            <person name="Ng W.-L."/>
            <person name="Kazmierczak K.M."/>
            <person name="Andrzejewski T.M."/>
            <person name="Davidsen T.M."/>
            <person name="Wayne K.J."/>
            <person name="Tettelin H."/>
            <person name="Glass J.I."/>
            <person name="Rusch D."/>
            <person name="Podicherti R."/>
            <person name="Tsui H.-C.T."/>
            <person name="Winkler M.E."/>
        </authorList>
    </citation>
    <scope>NUCLEOTIDE SEQUENCE</scope>
</reference>
<keyword evidence="1" id="KW-1133">Transmembrane helix</keyword>